<comment type="caution">
    <text evidence="3">The sequence shown here is derived from an EMBL/GenBank/DDBJ whole genome shotgun (WGS) entry which is preliminary data.</text>
</comment>
<name>A0A9Q0CGF3_9POAL</name>
<dbReference type="SUPFAM" id="SSF52777">
    <property type="entry name" value="CoA-dependent acyltransferases"/>
    <property type="match status" value="1"/>
</dbReference>
<evidence type="ECO:0000313" key="4">
    <source>
        <dbReference type="Proteomes" id="UP001151287"/>
    </source>
</evidence>
<evidence type="ECO:0000256" key="1">
    <source>
        <dbReference type="ARBA" id="ARBA00022679"/>
    </source>
</evidence>
<protein>
    <submittedName>
        <fullName evidence="3">Uncharacterized protein</fullName>
    </submittedName>
</protein>
<keyword evidence="1" id="KW-0808">Transferase</keyword>
<accession>A0A9Q0CGF3</accession>
<keyword evidence="4" id="KW-1185">Reference proteome</keyword>
<dbReference type="PANTHER" id="PTHR31625">
    <property type="match status" value="1"/>
</dbReference>
<sequence length="434" mass="47192">MVGVRVLEVSRVAVQPGPYPPPGETVQLSFFDSIWVSLPHVQRLFLYPNTAYVSFPGIVGSLKSSLTRILSFFHPFAGKLTYIPSAARATIDCSASGICEGITFIEAESDLNIHSIATNEVHDLESFVQLVPNITVSELPTEVLAVQVTSFLSGGVALGIAMHHTVADGKGLWQFIEAWATICRTESVPSGLSPVHDRALIKYPGGDKIAVEFTRKMSPALPKTKAPHYSIQERMRLTRRTFFLDASTIKFWKEHAIPESPSTFVSISARVLVTIARVRGLADDNGPFIAAFLTDCRPHLDPPISNGYIGNCVSYCFARMTASEVARPGGFVGACAALKEAIRKATEAPLAGCEGWADEFLKLPAGRVVYLAGSPRFNAYETDFGWGKPDRVELASMNHDGEVVMVRGKEEGTVQVSVALHAQHMDAFAQRILS</sequence>
<dbReference type="OrthoDB" id="683650at2759"/>
<dbReference type="GO" id="GO:0016747">
    <property type="term" value="F:acyltransferase activity, transferring groups other than amino-acyl groups"/>
    <property type="evidence" value="ECO:0007669"/>
    <property type="project" value="UniProtKB-ARBA"/>
</dbReference>
<dbReference type="Proteomes" id="UP001151287">
    <property type="component" value="Unassembled WGS sequence"/>
</dbReference>
<dbReference type="EMBL" id="JAMQYH010000003">
    <property type="protein sequence ID" value="KAJ1693350.1"/>
    <property type="molecule type" value="Genomic_DNA"/>
</dbReference>
<organism evidence="3 4">
    <name type="scientific">Rhynchospora breviuscula</name>
    <dbReference type="NCBI Taxonomy" id="2022672"/>
    <lineage>
        <taxon>Eukaryota</taxon>
        <taxon>Viridiplantae</taxon>
        <taxon>Streptophyta</taxon>
        <taxon>Embryophyta</taxon>
        <taxon>Tracheophyta</taxon>
        <taxon>Spermatophyta</taxon>
        <taxon>Magnoliopsida</taxon>
        <taxon>Liliopsida</taxon>
        <taxon>Poales</taxon>
        <taxon>Cyperaceae</taxon>
        <taxon>Cyperoideae</taxon>
        <taxon>Rhynchosporeae</taxon>
        <taxon>Rhynchospora</taxon>
    </lineage>
</organism>
<dbReference type="Gene3D" id="3.30.559.10">
    <property type="entry name" value="Chloramphenicol acetyltransferase-like domain"/>
    <property type="match status" value="2"/>
</dbReference>
<dbReference type="Pfam" id="PF02458">
    <property type="entry name" value="Transferase"/>
    <property type="match status" value="1"/>
</dbReference>
<dbReference type="InterPro" id="IPR051504">
    <property type="entry name" value="Plant_metabolite_acyltrans"/>
</dbReference>
<gene>
    <name evidence="3" type="ORF">LUZ63_010048</name>
</gene>
<dbReference type="AlphaFoldDB" id="A0A9Q0CGF3"/>
<proteinExistence type="predicted"/>
<reference evidence="3" key="1">
    <citation type="journal article" date="2022" name="Cell">
        <title>Repeat-based holocentromeres influence genome architecture and karyotype evolution.</title>
        <authorList>
            <person name="Hofstatter P.G."/>
            <person name="Thangavel G."/>
            <person name="Lux T."/>
            <person name="Neumann P."/>
            <person name="Vondrak T."/>
            <person name="Novak P."/>
            <person name="Zhang M."/>
            <person name="Costa L."/>
            <person name="Castellani M."/>
            <person name="Scott A."/>
            <person name="Toegelov H."/>
            <person name="Fuchs J."/>
            <person name="Mata-Sucre Y."/>
            <person name="Dias Y."/>
            <person name="Vanzela A.L.L."/>
            <person name="Huettel B."/>
            <person name="Almeida C.C.S."/>
            <person name="Simkova H."/>
            <person name="Souza G."/>
            <person name="Pedrosa-Harand A."/>
            <person name="Macas J."/>
            <person name="Mayer K.F.X."/>
            <person name="Houben A."/>
            <person name="Marques A."/>
        </authorList>
    </citation>
    <scope>NUCLEOTIDE SEQUENCE</scope>
    <source>
        <strain evidence="3">RhyBre1mFocal</strain>
    </source>
</reference>
<dbReference type="InterPro" id="IPR023213">
    <property type="entry name" value="CAT-like_dom_sf"/>
</dbReference>
<evidence type="ECO:0000256" key="2">
    <source>
        <dbReference type="ARBA" id="ARBA00023315"/>
    </source>
</evidence>
<evidence type="ECO:0000313" key="3">
    <source>
        <dbReference type="EMBL" id="KAJ1693350.1"/>
    </source>
</evidence>
<keyword evidence="2" id="KW-0012">Acyltransferase</keyword>